<evidence type="ECO:0000256" key="3">
    <source>
        <dbReference type="ARBA" id="ARBA00022679"/>
    </source>
</evidence>
<dbReference type="CDD" id="cd04194">
    <property type="entry name" value="GT8_A4GalT_like"/>
    <property type="match status" value="1"/>
</dbReference>
<name>A0AAD6TFF0_9AGAR</name>
<dbReference type="InterPro" id="IPR029063">
    <property type="entry name" value="SAM-dependent_MTases_sf"/>
</dbReference>
<dbReference type="Gene3D" id="3.40.50.150">
    <property type="entry name" value="Vaccinia Virus protein VP39"/>
    <property type="match status" value="1"/>
</dbReference>
<sequence>MADVGYVFTRTQDWVSDKKENWRSLFPLVQALSPRVLEIGTWEGRSAVFLLTELCKDGGEVVCIDHFDLLGTIAGRERYKAVTHNLELTKQPFRLMDEFSTPALMQLLSEETTREAPGYDWIYIDGSHEAADTFLDGEMAWRLAKKGAIMCFDDYHWDAEPETSAHHPKRGIDAFLLLHHGEFDLLPTASDYQVFIRKKVEMRIGFLLKPTSPTLQHLPEKSLGYGINLAVAADSKFAMGAAVAIRSAVEKTCMAEASTRMSIYVLDCGLTAADKAMISASVPAEDGVTLVFIDLPGDSLTKKSGAVWAKVDMIQVLPVERVLYLDADVLVLRSLKDLWRTDLGGKPLGAARDVGFPKGHEKVKGPYFNAGVLLLDLATARQKIGELKALSMKPLPFHDQDALNLHFHEEWFSLAQEWNAQGLGTYADLASADREDIAADIAAMKAQPRIIHFTGPVHPTLAEVLNPFVKFSAKPWGYASALNHPFCSAWWSVVERTTWKGVRTSEAFIESHKAEHEEAIKMATAEFRKVLEKRE</sequence>
<dbReference type="SUPFAM" id="SSF53335">
    <property type="entry name" value="S-adenosyl-L-methionine-dependent methyltransferases"/>
    <property type="match status" value="1"/>
</dbReference>
<dbReference type="InterPro" id="IPR002495">
    <property type="entry name" value="Glyco_trans_8"/>
</dbReference>
<evidence type="ECO:0000313" key="5">
    <source>
        <dbReference type="EMBL" id="KAJ7044160.1"/>
    </source>
</evidence>
<comment type="similarity">
    <text evidence="1">Belongs to the glycosyltransferase 8 family.</text>
</comment>
<keyword evidence="4" id="KW-0479">Metal-binding</keyword>
<dbReference type="Gene3D" id="3.90.550.10">
    <property type="entry name" value="Spore Coat Polysaccharide Biosynthesis Protein SpsA, Chain A"/>
    <property type="match status" value="1"/>
</dbReference>
<gene>
    <name evidence="5" type="ORF">C8F04DRAFT_1389551</name>
</gene>
<dbReference type="GO" id="GO:0016757">
    <property type="term" value="F:glycosyltransferase activity"/>
    <property type="evidence" value="ECO:0007669"/>
    <property type="project" value="UniProtKB-KW"/>
</dbReference>
<keyword evidence="2" id="KW-0328">Glycosyltransferase</keyword>
<accession>A0AAD6TFF0</accession>
<keyword evidence="3" id="KW-0808">Transferase</keyword>
<dbReference type="GO" id="GO:0046872">
    <property type="term" value="F:metal ion binding"/>
    <property type="evidence" value="ECO:0007669"/>
    <property type="project" value="UniProtKB-KW"/>
</dbReference>
<dbReference type="SUPFAM" id="SSF53448">
    <property type="entry name" value="Nucleotide-diphospho-sugar transferases"/>
    <property type="match status" value="1"/>
</dbReference>
<organism evidence="5 6">
    <name type="scientific">Mycena alexandri</name>
    <dbReference type="NCBI Taxonomy" id="1745969"/>
    <lineage>
        <taxon>Eukaryota</taxon>
        <taxon>Fungi</taxon>
        <taxon>Dikarya</taxon>
        <taxon>Basidiomycota</taxon>
        <taxon>Agaricomycotina</taxon>
        <taxon>Agaricomycetes</taxon>
        <taxon>Agaricomycetidae</taxon>
        <taxon>Agaricales</taxon>
        <taxon>Marasmiineae</taxon>
        <taxon>Mycenaceae</taxon>
        <taxon>Mycena</taxon>
    </lineage>
</organism>
<dbReference type="InterPro" id="IPR050748">
    <property type="entry name" value="Glycosyltrans_8_dom-fam"/>
</dbReference>
<dbReference type="InterPro" id="IPR029044">
    <property type="entry name" value="Nucleotide-diphossugar_trans"/>
</dbReference>
<evidence type="ECO:0000256" key="1">
    <source>
        <dbReference type="ARBA" id="ARBA00006351"/>
    </source>
</evidence>
<evidence type="ECO:0000313" key="6">
    <source>
        <dbReference type="Proteomes" id="UP001218188"/>
    </source>
</evidence>
<keyword evidence="6" id="KW-1185">Reference proteome</keyword>
<dbReference type="PANTHER" id="PTHR13778">
    <property type="entry name" value="GLYCOSYLTRANSFERASE 8 DOMAIN-CONTAINING PROTEIN"/>
    <property type="match status" value="1"/>
</dbReference>
<protein>
    <submittedName>
        <fullName evidence="5">Glycosyltransferase family 8 protein</fullName>
    </submittedName>
</protein>
<dbReference type="Pfam" id="PF13578">
    <property type="entry name" value="Methyltransf_24"/>
    <property type="match status" value="1"/>
</dbReference>
<comment type="caution">
    <text evidence="5">The sequence shown here is derived from an EMBL/GenBank/DDBJ whole genome shotgun (WGS) entry which is preliminary data.</text>
</comment>
<dbReference type="EMBL" id="JARJCM010000008">
    <property type="protein sequence ID" value="KAJ7044160.1"/>
    <property type="molecule type" value="Genomic_DNA"/>
</dbReference>
<dbReference type="AlphaFoldDB" id="A0AAD6TFF0"/>
<dbReference type="PANTHER" id="PTHR13778:SF47">
    <property type="entry name" value="LIPOPOLYSACCHARIDE 1,3-GALACTOSYLTRANSFERASE"/>
    <property type="match status" value="1"/>
</dbReference>
<dbReference type="Proteomes" id="UP001218188">
    <property type="component" value="Unassembled WGS sequence"/>
</dbReference>
<proteinExistence type="inferred from homology"/>
<dbReference type="Pfam" id="PF01501">
    <property type="entry name" value="Glyco_transf_8"/>
    <property type="match status" value="1"/>
</dbReference>
<reference evidence="5" key="1">
    <citation type="submission" date="2023-03" db="EMBL/GenBank/DDBJ databases">
        <title>Massive genome expansion in bonnet fungi (Mycena s.s.) driven by repeated elements and novel gene families across ecological guilds.</title>
        <authorList>
            <consortium name="Lawrence Berkeley National Laboratory"/>
            <person name="Harder C.B."/>
            <person name="Miyauchi S."/>
            <person name="Viragh M."/>
            <person name="Kuo A."/>
            <person name="Thoen E."/>
            <person name="Andreopoulos B."/>
            <person name="Lu D."/>
            <person name="Skrede I."/>
            <person name="Drula E."/>
            <person name="Henrissat B."/>
            <person name="Morin E."/>
            <person name="Kohler A."/>
            <person name="Barry K."/>
            <person name="LaButti K."/>
            <person name="Morin E."/>
            <person name="Salamov A."/>
            <person name="Lipzen A."/>
            <person name="Mereny Z."/>
            <person name="Hegedus B."/>
            <person name="Baldrian P."/>
            <person name="Stursova M."/>
            <person name="Weitz H."/>
            <person name="Taylor A."/>
            <person name="Grigoriev I.V."/>
            <person name="Nagy L.G."/>
            <person name="Martin F."/>
            <person name="Kauserud H."/>
        </authorList>
    </citation>
    <scope>NUCLEOTIDE SEQUENCE</scope>
    <source>
        <strain evidence="5">CBHHK200</strain>
    </source>
</reference>
<evidence type="ECO:0000256" key="4">
    <source>
        <dbReference type="ARBA" id="ARBA00022723"/>
    </source>
</evidence>
<evidence type="ECO:0000256" key="2">
    <source>
        <dbReference type="ARBA" id="ARBA00022676"/>
    </source>
</evidence>